<sequence length="50" mass="5822">MDLRVQLRALSAMTHVTKTQHRRWRRRKAKAGLKQTVKRLQRSTPTAPGV</sequence>
<proteinExistence type="predicted"/>
<reference evidence="2" key="1">
    <citation type="submission" date="2020-09" db="EMBL/GenBank/DDBJ databases">
        <title>Genome-Enabled Discovery of Anthraquinone Biosynthesis in Senna tora.</title>
        <authorList>
            <person name="Kang S.-H."/>
            <person name="Pandey R.P."/>
            <person name="Lee C.-M."/>
            <person name="Sim J.-S."/>
            <person name="Jeong J.-T."/>
            <person name="Choi B.-S."/>
            <person name="Jung M."/>
            <person name="Ginzburg D."/>
            <person name="Zhao K."/>
            <person name="Won S.Y."/>
            <person name="Oh T.-J."/>
            <person name="Yu Y."/>
            <person name="Kim N.-H."/>
            <person name="Lee O.R."/>
            <person name="Lee T.-H."/>
            <person name="Bashyal P."/>
            <person name="Kim T.-S."/>
            <person name="Lee W.-H."/>
            <person name="Kawkins C."/>
            <person name="Kim C.-K."/>
            <person name="Kim J.S."/>
            <person name="Ahn B.O."/>
            <person name="Rhee S.Y."/>
            <person name="Sohng J.K."/>
        </authorList>
    </citation>
    <scope>NUCLEOTIDE SEQUENCE</scope>
    <source>
        <tissue evidence="2">Leaf</tissue>
    </source>
</reference>
<name>A0A834TZZ1_9FABA</name>
<protein>
    <submittedName>
        <fullName evidence="2">Uncharacterized protein</fullName>
    </submittedName>
</protein>
<feature type="compositionally biased region" description="Basic residues" evidence="1">
    <location>
        <begin position="18"/>
        <end position="41"/>
    </location>
</feature>
<feature type="region of interest" description="Disordered" evidence="1">
    <location>
        <begin position="16"/>
        <end position="50"/>
    </location>
</feature>
<gene>
    <name evidence="2" type="ORF">G2W53_020600</name>
</gene>
<evidence type="ECO:0000313" key="2">
    <source>
        <dbReference type="EMBL" id="KAF7829436.1"/>
    </source>
</evidence>
<evidence type="ECO:0000256" key="1">
    <source>
        <dbReference type="SAM" id="MobiDB-lite"/>
    </source>
</evidence>
<evidence type="ECO:0000313" key="3">
    <source>
        <dbReference type="Proteomes" id="UP000634136"/>
    </source>
</evidence>
<dbReference type="Proteomes" id="UP000634136">
    <property type="component" value="Unassembled WGS sequence"/>
</dbReference>
<organism evidence="2 3">
    <name type="scientific">Senna tora</name>
    <dbReference type="NCBI Taxonomy" id="362788"/>
    <lineage>
        <taxon>Eukaryota</taxon>
        <taxon>Viridiplantae</taxon>
        <taxon>Streptophyta</taxon>
        <taxon>Embryophyta</taxon>
        <taxon>Tracheophyta</taxon>
        <taxon>Spermatophyta</taxon>
        <taxon>Magnoliopsida</taxon>
        <taxon>eudicotyledons</taxon>
        <taxon>Gunneridae</taxon>
        <taxon>Pentapetalae</taxon>
        <taxon>rosids</taxon>
        <taxon>fabids</taxon>
        <taxon>Fabales</taxon>
        <taxon>Fabaceae</taxon>
        <taxon>Caesalpinioideae</taxon>
        <taxon>Cassia clade</taxon>
        <taxon>Senna</taxon>
    </lineage>
</organism>
<dbReference type="EMBL" id="JAAIUW010000006">
    <property type="protein sequence ID" value="KAF7829436.1"/>
    <property type="molecule type" value="Genomic_DNA"/>
</dbReference>
<keyword evidence="3" id="KW-1185">Reference proteome</keyword>
<accession>A0A834TZZ1</accession>
<comment type="caution">
    <text evidence="2">The sequence shown here is derived from an EMBL/GenBank/DDBJ whole genome shotgun (WGS) entry which is preliminary data.</text>
</comment>
<dbReference type="AlphaFoldDB" id="A0A834TZZ1"/>